<keyword evidence="4" id="KW-0443">Lipid metabolism</keyword>
<dbReference type="Pfam" id="PF13444">
    <property type="entry name" value="Acetyltransf_5"/>
    <property type="match status" value="1"/>
</dbReference>
<dbReference type="GO" id="GO:0006629">
    <property type="term" value="P:lipid metabolic process"/>
    <property type="evidence" value="ECO:0007669"/>
    <property type="project" value="UniProtKB-KW"/>
</dbReference>
<evidence type="ECO:0000259" key="11">
    <source>
        <dbReference type="SMART" id="SM00563"/>
    </source>
</evidence>
<dbReference type="Proteomes" id="UP000295293">
    <property type="component" value="Unassembled WGS sequence"/>
</dbReference>
<dbReference type="SUPFAM" id="SSF69593">
    <property type="entry name" value="Glycerol-3-phosphate (1)-acyltransferase"/>
    <property type="match status" value="1"/>
</dbReference>
<dbReference type="RefSeq" id="WP_133819086.1">
    <property type="nucleotide sequence ID" value="NZ_SNZH01000007.1"/>
</dbReference>
<dbReference type="EMBL" id="SNZH01000007">
    <property type="protein sequence ID" value="TDR43176.1"/>
    <property type="molecule type" value="Genomic_DNA"/>
</dbReference>
<dbReference type="InterPro" id="IPR045746">
    <property type="entry name" value="ACT14924-like_Acyltransf_dom"/>
</dbReference>
<dbReference type="SUPFAM" id="SSF55729">
    <property type="entry name" value="Acyl-CoA N-acyltransferases (Nat)"/>
    <property type="match status" value="1"/>
</dbReference>
<evidence type="ECO:0000256" key="6">
    <source>
        <dbReference type="ARBA" id="ARBA00038095"/>
    </source>
</evidence>
<comment type="similarity">
    <text evidence="6">Belongs to the acetyltransferase family. OlsB subfamily.</text>
</comment>
<evidence type="ECO:0000256" key="1">
    <source>
        <dbReference type="ARBA" id="ARBA00005189"/>
    </source>
</evidence>
<dbReference type="PANTHER" id="PTHR37323:SF1">
    <property type="entry name" value="L-ORNITHINE N(ALPHA)-ACYLTRANSFERASE"/>
    <property type="match status" value="1"/>
</dbReference>
<dbReference type="OrthoDB" id="1113830at2"/>
<organism evidence="12 13">
    <name type="scientific">Tahibacter aquaticus</name>
    <dbReference type="NCBI Taxonomy" id="520092"/>
    <lineage>
        <taxon>Bacteria</taxon>
        <taxon>Pseudomonadati</taxon>
        <taxon>Pseudomonadota</taxon>
        <taxon>Gammaproteobacteria</taxon>
        <taxon>Lysobacterales</taxon>
        <taxon>Rhodanobacteraceae</taxon>
        <taxon>Tahibacter</taxon>
    </lineage>
</organism>
<dbReference type="InterPro" id="IPR002123">
    <property type="entry name" value="Plipid/glycerol_acylTrfase"/>
</dbReference>
<evidence type="ECO:0000256" key="9">
    <source>
        <dbReference type="ARBA" id="ARBA00045724"/>
    </source>
</evidence>
<dbReference type="GO" id="GO:0043810">
    <property type="term" value="F:ornithine-acyl [acyl carrier protein] N-acyltransferase activity"/>
    <property type="evidence" value="ECO:0007669"/>
    <property type="project" value="UniProtKB-EC"/>
</dbReference>
<keyword evidence="13" id="KW-1185">Reference proteome</keyword>
<evidence type="ECO:0000256" key="3">
    <source>
        <dbReference type="ARBA" id="ARBA00022679"/>
    </source>
</evidence>
<protein>
    <recommendedName>
        <fullName evidence="8">L-ornithine N(alpha)-acyltransferase</fullName>
        <ecNumber evidence="7">2.3.2.30</ecNumber>
    </recommendedName>
</protein>
<evidence type="ECO:0000256" key="4">
    <source>
        <dbReference type="ARBA" id="ARBA00023098"/>
    </source>
</evidence>
<reference evidence="12 13" key="1">
    <citation type="submission" date="2019-03" db="EMBL/GenBank/DDBJ databases">
        <title>Genomic Encyclopedia of Type Strains, Phase IV (KMG-IV): sequencing the most valuable type-strain genomes for metagenomic binning, comparative biology and taxonomic classification.</title>
        <authorList>
            <person name="Goeker M."/>
        </authorList>
    </citation>
    <scope>NUCLEOTIDE SEQUENCE [LARGE SCALE GENOMIC DNA]</scope>
    <source>
        <strain evidence="12 13">DSM 21667</strain>
    </source>
</reference>
<comment type="function">
    <text evidence="9">Catalyzes the first step in the biosynthesis of ornithine lipids, which are phosphorus-free membrane lipids. Catalyzes the 3-hydroxyacyl-acyl carrier protein-dependent acylation of ornithine to form lyso-ornithine lipid (LOL).</text>
</comment>
<evidence type="ECO:0000313" key="12">
    <source>
        <dbReference type="EMBL" id="TDR43176.1"/>
    </source>
</evidence>
<proteinExistence type="inferred from homology"/>
<evidence type="ECO:0000256" key="5">
    <source>
        <dbReference type="ARBA" id="ARBA00023315"/>
    </source>
</evidence>
<dbReference type="PANTHER" id="PTHR37323">
    <property type="entry name" value="GCN5-RELATED N-ACETYLTRANSFERASE"/>
    <property type="match status" value="1"/>
</dbReference>
<name>A0A4R6YWG9_9GAMM</name>
<dbReference type="Pfam" id="PF19576">
    <property type="entry name" value="Acyltransf_2"/>
    <property type="match status" value="1"/>
</dbReference>
<accession>A0A4R6YWG9</accession>
<evidence type="ECO:0000256" key="8">
    <source>
        <dbReference type="ARBA" id="ARBA00039866"/>
    </source>
</evidence>
<sequence>MISVERSLYEKFPRLAEGVARTFSQPVVGLLRKVVCEEQVNQALAALDSYSGFEFVEQGLEHFDISYSVANTDRENIPVDGPLVIVANHPLGAFDALALLQLVGSVRRDVRILANDVLMHLTRLRSLLLPINVFGGDATTAGGMREAYRALEAGQALIVFPSGEVSRMRPNGVRDGRWSAGFLRMARKTQASVLPVHIAAHNSPLFYGVSMLAKPLSALLLSREMFGARHMRIGFTIGKLIPPAALEREGATPEQLAKAMRRHVYQLTRRQPNQFSTSTAIAHPEPPLAVRNALKERAEILGSTNDGKRILLLDAQPDCPVMREIGRLRELAFRRVGEGTGNRRDLDRFDAYYRHIVLWDDEALAVVGAYRLGESARILREHGMQGLYSASLFDYAPAADEFLQNGVELGRSFIQPAYWGSRSLDYLWQGIGAFLRKRPDLRYLFGPVSLSASLPLPVRELIVHTHGRFFADPDQLATARNPFQISPAIAREADAALAGKDPKAALSLLKQQLATSDQSIPTLYRQYVDLCEPDGVRFLAFGVDPEFGGCVDGLIRLDLSRLKSAKRARYLTEASASSE</sequence>
<keyword evidence="5" id="KW-0012">Acyltransferase</keyword>
<dbReference type="InterPro" id="IPR016181">
    <property type="entry name" value="Acyl_CoA_acyltransferase"/>
</dbReference>
<dbReference type="SMART" id="SM00563">
    <property type="entry name" value="PlsC"/>
    <property type="match status" value="1"/>
</dbReference>
<comment type="pathway">
    <text evidence="1">Lipid metabolism.</text>
</comment>
<dbReference type="InterPro" id="IPR052351">
    <property type="entry name" value="Ornithine_N-alpha-AT"/>
</dbReference>
<evidence type="ECO:0000256" key="2">
    <source>
        <dbReference type="ARBA" id="ARBA00022516"/>
    </source>
</evidence>
<keyword evidence="3" id="KW-0808">Transferase</keyword>
<dbReference type="EC" id="2.3.2.30" evidence="7"/>
<evidence type="ECO:0000256" key="7">
    <source>
        <dbReference type="ARBA" id="ARBA00039058"/>
    </source>
</evidence>
<evidence type="ECO:0000313" key="13">
    <source>
        <dbReference type="Proteomes" id="UP000295293"/>
    </source>
</evidence>
<dbReference type="AlphaFoldDB" id="A0A4R6YWG9"/>
<evidence type="ECO:0000256" key="10">
    <source>
        <dbReference type="ARBA" id="ARBA00047785"/>
    </source>
</evidence>
<keyword evidence="2" id="KW-0444">Lipid biosynthesis</keyword>
<comment type="catalytic activity">
    <reaction evidence="10">
        <text>a (3R)-hydroxyacyl-[ACP] + L-ornithine = a lyso-ornithine lipid + holo-[ACP] + H(+)</text>
        <dbReference type="Rhea" id="RHEA:20633"/>
        <dbReference type="Rhea" id="RHEA-COMP:9685"/>
        <dbReference type="Rhea" id="RHEA-COMP:9945"/>
        <dbReference type="ChEBI" id="CHEBI:15378"/>
        <dbReference type="ChEBI" id="CHEBI:46911"/>
        <dbReference type="ChEBI" id="CHEBI:64479"/>
        <dbReference type="ChEBI" id="CHEBI:78827"/>
        <dbReference type="ChEBI" id="CHEBI:138482"/>
        <dbReference type="EC" id="2.3.2.30"/>
    </reaction>
    <physiologicalReaction direction="left-to-right" evidence="10">
        <dbReference type="Rhea" id="RHEA:20634"/>
    </physiologicalReaction>
</comment>
<feature type="domain" description="Phospholipid/glycerol acyltransferase" evidence="11">
    <location>
        <begin position="83"/>
        <end position="201"/>
    </location>
</feature>
<gene>
    <name evidence="12" type="ORF">DFR29_107184</name>
</gene>
<comment type="caution">
    <text evidence="12">The sequence shown here is derived from an EMBL/GenBank/DDBJ whole genome shotgun (WGS) entry which is preliminary data.</text>
</comment>
<dbReference type="CDD" id="cd07986">
    <property type="entry name" value="LPLAT_ACT14924-like"/>
    <property type="match status" value="1"/>
</dbReference>